<dbReference type="EMBL" id="AP023095">
    <property type="protein sequence ID" value="BCE56411.1"/>
    <property type="molecule type" value="Genomic_DNA"/>
</dbReference>
<reference evidence="1" key="1">
    <citation type="submission" date="2020-05" db="EMBL/GenBank/DDBJ databases">
        <title>Complete genome sequence of Bradyrhizobium diazoefficiens XF5 isolated from soybean nodule.</title>
        <authorList>
            <person name="Noda R."/>
            <person name="Kakizaki K."/>
            <person name="Minamisawa K."/>
        </authorList>
    </citation>
    <scope>NUCLEOTIDE SEQUENCE</scope>
    <source>
        <strain evidence="1">XF5</strain>
    </source>
</reference>
<evidence type="ECO:0000313" key="1">
    <source>
        <dbReference type="EMBL" id="BCE56411.1"/>
    </source>
</evidence>
<organism evidence="1">
    <name type="scientific">Bradyrhizobium diazoefficiens</name>
    <dbReference type="NCBI Taxonomy" id="1355477"/>
    <lineage>
        <taxon>Bacteria</taxon>
        <taxon>Pseudomonadati</taxon>
        <taxon>Pseudomonadota</taxon>
        <taxon>Alphaproteobacteria</taxon>
        <taxon>Hyphomicrobiales</taxon>
        <taxon>Nitrobacteraceae</taxon>
        <taxon>Bradyrhizobium</taxon>
    </lineage>
</organism>
<protein>
    <submittedName>
        <fullName evidence="1">Uncharacterized protein</fullName>
    </submittedName>
</protein>
<accession>A0A810A4S2</accession>
<sequence length="155" mass="16114">MSGFGYINGARVNDLAINGDDSVVHGTAVITEVRDTAAAAGGLRIGAVENTIEARDTATAAGALAIKGASSPTENPDTATSAAMLLLKGNASFGEAADTCAASGKLPPQALQSRIRLITVDAERRVVPVQAEYRCVLIHWQPRRIFIGADRREAA</sequence>
<dbReference type="AlphaFoldDB" id="A0A810A4S2"/>
<dbReference type="RefSeq" id="WP_183117525.1">
    <property type="nucleotide sequence ID" value="NZ_AP022638.1"/>
</dbReference>
<proteinExistence type="predicted"/>
<gene>
    <name evidence="1" type="ORF">XF5B_39230</name>
</gene>
<name>A0A810A4S2_9BRAD</name>